<dbReference type="GO" id="GO:0034775">
    <property type="term" value="P:glutathione transmembrane transport"/>
    <property type="evidence" value="ECO:0007669"/>
    <property type="project" value="InterPro"/>
</dbReference>
<dbReference type="AlphaFoldDB" id="A0AAC9NCH8"/>
<evidence type="ECO:0000256" key="8">
    <source>
        <dbReference type="ARBA" id="ARBA00023136"/>
    </source>
</evidence>
<dbReference type="Gene3D" id="3.40.50.300">
    <property type="entry name" value="P-loop containing nucleotide triphosphate hydrolases"/>
    <property type="match status" value="1"/>
</dbReference>
<keyword evidence="3" id="KW-1003">Cell membrane</keyword>
<keyword evidence="6" id="KW-0067">ATP-binding</keyword>
<dbReference type="Pfam" id="PF00005">
    <property type="entry name" value="ABC_tran"/>
    <property type="match status" value="1"/>
</dbReference>
<evidence type="ECO:0000256" key="1">
    <source>
        <dbReference type="ARBA" id="ARBA00004651"/>
    </source>
</evidence>
<feature type="transmembrane region" description="Helical" evidence="9">
    <location>
        <begin position="133"/>
        <end position="155"/>
    </location>
</feature>
<evidence type="ECO:0000313" key="13">
    <source>
        <dbReference type="Proteomes" id="UP000177709"/>
    </source>
</evidence>
<evidence type="ECO:0000256" key="5">
    <source>
        <dbReference type="ARBA" id="ARBA00022741"/>
    </source>
</evidence>
<feature type="transmembrane region" description="Helical" evidence="9">
    <location>
        <begin position="161"/>
        <end position="179"/>
    </location>
</feature>
<accession>A0AAC9NCH8</accession>
<dbReference type="PANTHER" id="PTHR43394:SF1">
    <property type="entry name" value="ATP-BINDING CASSETTE SUB-FAMILY B MEMBER 10, MITOCHONDRIAL"/>
    <property type="match status" value="1"/>
</dbReference>
<keyword evidence="7 9" id="KW-1133">Transmembrane helix</keyword>
<keyword evidence="4 9" id="KW-0812">Transmembrane</keyword>
<evidence type="ECO:0000259" key="11">
    <source>
        <dbReference type="PROSITE" id="PS50929"/>
    </source>
</evidence>
<dbReference type="PANTHER" id="PTHR43394">
    <property type="entry name" value="ATP-DEPENDENT PERMEASE MDL1, MITOCHONDRIAL"/>
    <property type="match status" value="1"/>
</dbReference>
<dbReference type="InterPro" id="IPR036640">
    <property type="entry name" value="ABC1_TM_sf"/>
</dbReference>
<evidence type="ECO:0000256" key="3">
    <source>
        <dbReference type="ARBA" id="ARBA00022475"/>
    </source>
</evidence>
<dbReference type="InterPro" id="IPR003439">
    <property type="entry name" value="ABC_transporter-like_ATP-bd"/>
</dbReference>
<feature type="transmembrane region" description="Helical" evidence="9">
    <location>
        <begin position="244"/>
        <end position="262"/>
    </location>
</feature>
<sequence length="580" mass="65016">MVSKGWFIPYIKENQKLFALVLFLGAIAVFSASMLMYTSGFLISKAATRPENILMVYVPIVAVRTFGISRSAARYAERLASHQLILTMIEKMRVRLYDMAERSAKQTKLGTGEMLGLLSEDVERLQDAYLKTIFPSIGALLLYAGSIGALGLFSWPFAGLMLLYMALLVFVFPYVTVLVNRARQIQMKKGRNELYSHLTDAVMGVSDWLFSGRQNDFVDGYEQKEAKLLTLEAAKHRFIRLRQFFSQLIIGGAVVLVVYWSGSVVQSGSMSHTLIAAFVLVLFPLTEAFLPLSDAAGDIPVYQHAVSRLHHYEKQSYEGLAERETADETPVSHDEAVRFDHVVFGYEANQHVLKNLTFSLKQGETLALLGKSGAGKSTILKLIEGAVMPNQGVVSILGKPVQGVQWNMSDDVSVLNQQPYLFDTSVLNNIRLGATDATEEQVKEAARQVQLHDYIESLPEGYHTGVQETGVRFSGGERQRMALARMLLQNTPIVVLDEPTVGLDPRTESELLDTIFRVLKGKTVIWITHHLTGCEACDRIMFIEDGRIEMQGKHQDLLRENLRYQKLYEMDRPFSTVSIK</sequence>
<reference evidence="12 13" key="1">
    <citation type="submission" date="2016-10" db="EMBL/GenBank/DDBJ databases">
        <title>Whole genome sequence of hyper active fibrinolysis bacterium Bacillus pumilus strain VV3 isolated from fermented rice.</title>
        <authorList>
            <person name="Mariadas V.A."/>
            <person name="Vijayaraghavan P."/>
            <person name="Dhandapani V."/>
        </authorList>
    </citation>
    <scope>NUCLEOTIDE SEQUENCE [LARGE SCALE GENOMIC DNA]</scope>
    <source>
        <strain evidence="12 13">VV3</strain>
    </source>
</reference>
<dbReference type="NCBIfam" id="TIGR02868">
    <property type="entry name" value="CydC"/>
    <property type="match status" value="1"/>
</dbReference>
<dbReference type="SUPFAM" id="SSF90123">
    <property type="entry name" value="ABC transporter transmembrane region"/>
    <property type="match status" value="1"/>
</dbReference>
<dbReference type="FunFam" id="3.40.50.300:FF:000221">
    <property type="entry name" value="Multidrug ABC transporter ATP-binding protein"/>
    <property type="match status" value="1"/>
</dbReference>
<dbReference type="InterPro" id="IPR003593">
    <property type="entry name" value="AAA+_ATPase"/>
</dbReference>
<protein>
    <submittedName>
        <fullName evidence="12">Thiol reductant ABC exporter subunit CydC</fullName>
    </submittedName>
</protein>
<dbReference type="PROSITE" id="PS50929">
    <property type="entry name" value="ABC_TM1F"/>
    <property type="match status" value="1"/>
</dbReference>
<dbReference type="GO" id="GO:0015421">
    <property type="term" value="F:ABC-type oligopeptide transporter activity"/>
    <property type="evidence" value="ECO:0007669"/>
    <property type="project" value="TreeGrafter"/>
</dbReference>
<dbReference type="Gene3D" id="1.20.1560.10">
    <property type="entry name" value="ABC transporter type 1, transmembrane domain"/>
    <property type="match status" value="1"/>
</dbReference>
<evidence type="ECO:0000256" key="2">
    <source>
        <dbReference type="ARBA" id="ARBA00022448"/>
    </source>
</evidence>
<dbReference type="PROSITE" id="PS50893">
    <property type="entry name" value="ABC_TRANSPORTER_2"/>
    <property type="match status" value="1"/>
</dbReference>
<dbReference type="CDD" id="cd03247">
    <property type="entry name" value="ABCC_cytochrome_bd"/>
    <property type="match status" value="1"/>
</dbReference>
<proteinExistence type="predicted"/>
<dbReference type="InterPro" id="IPR014223">
    <property type="entry name" value="ABC_CydC/D"/>
</dbReference>
<dbReference type="RefSeq" id="WP_071168375.1">
    <property type="nucleotide sequence ID" value="NZ_CP017786.1"/>
</dbReference>
<evidence type="ECO:0000256" key="7">
    <source>
        <dbReference type="ARBA" id="ARBA00022989"/>
    </source>
</evidence>
<dbReference type="Proteomes" id="UP000177709">
    <property type="component" value="Chromosome"/>
</dbReference>
<name>A0AAC9NCH8_9BACI</name>
<dbReference type="Pfam" id="PF00664">
    <property type="entry name" value="ABC_membrane"/>
    <property type="match status" value="1"/>
</dbReference>
<dbReference type="InterPro" id="IPR017871">
    <property type="entry name" value="ABC_transporter-like_CS"/>
</dbReference>
<dbReference type="SUPFAM" id="SSF52540">
    <property type="entry name" value="P-loop containing nucleoside triphosphate hydrolases"/>
    <property type="match status" value="1"/>
</dbReference>
<dbReference type="InterPro" id="IPR011527">
    <property type="entry name" value="ABC1_TM_dom"/>
</dbReference>
<feature type="domain" description="ABC transmembrane type-1" evidence="11">
    <location>
        <begin position="19"/>
        <end position="299"/>
    </location>
</feature>
<evidence type="ECO:0000256" key="4">
    <source>
        <dbReference type="ARBA" id="ARBA00022692"/>
    </source>
</evidence>
<dbReference type="GO" id="GO:0005524">
    <property type="term" value="F:ATP binding"/>
    <property type="evidence" value="ECO:0007669"/>
    <property type="project" value="UniProtKB-KW"/>
</dbReference>
<dbReference type="InterPro" id="IPR027417">
    <property type="entry name" value="P-loop_NTPase"/>
</dbReference>
<dbReference type="GO" id="GO:0045454">
    <property type="term" value="P:cell redox homeostasis"/>
    <property type="evidence" value="ECO:0007669"/>
    <property type="project" value="InterPro"/>
</dbReference>
<evidence type="ECO:0000256" key="9">
    <source>
        <dbReference type="SAM" id="Phobius"/>
    </source>
</evidence>
<feature type="transmembrane region" description="Helical" evidence="9">
    <location>
        <begin position="54"/>
        <end position="73"/>
    </location>
</feature>
<dbReference type="SMART" id="SM00382">
    <property type="entry name" value="AAA"/>
    <property type="match status" value="1"/>
</dbReference>
<dbReference type="GO" id="GO:0005886">
    <property type="term" value="C:plasma membrane"/>
    <property type="evidence" value="ECO:0007669"/>
    <property type="project" value="UniProtKB-SubCell"/>
</dbReference>
<comment type="subcellular location">
    <subcellularLocation>
        <location evidence="1">Cell membrane</location>
        <topology evidence="1">Multi-pass membrane protein</topology>
    </subcellularLocation>
</comment>
<keyword evidence="5" id="KW-0547">Nucleotide-binding</keyword>
<evidence type="ECO:0000256" key="6">
    <source>
        <dbReference type="ARBA" id="ARBA00022840"/>
    </source>
</evidence>
<evidence type="ECO:0000259" key="10">
    <source>
        <dbReference type="PROSITE" id="PS50893"/>
    </source>
</evidence>
<dbReference type="PROSITE" id="PS00211">
    <property type="entry name" value="ABC_TRANSPORTER_1"/>
    <property type="match status" value="1"/>
</dbReference>
<gene>
    <name evidence="12" type="ORF">BK049_09370</name>
</gene>
<dbReference type="InterPro" id="IPR039421">
    <property type="entry name" value="Type_1_exporter"/>
</dbReference>
<dbReference type="EMBL" id="CP017786">
    <property type="protein sequence ID" value="AOZ88868.1"/>
    <property type="molecule type" value="Genomic_DNA"/>
</dbReference>
<evidence type="ECO:0000313" key="12">
    <source>
        <dbReference type="EMBL" id="AOZ88868.1"/>
    </source>
</evidence>
<feature type="domain" description="ABC transporter" evidence="10">
    <location>
        <begin position="337"/>
        <end position="570"/>
    </location>
</feature>
<dbReference type="GO" id="GO:0016887">
    <property type="term" value="F:ATP hydrolysis activity"/>
    <property type="evidence" value="ECO:0007669"/>
    <property type="project" value="InterPro"/>
</dbReference>
<keyword evidence="2" id="KW-0813">Transport</keyword>
<dbReference type="KEGG" id="bxi:BK049_09370"/>
<organism evidence="12 13">
    <name type="scientific">Bacillus xiamenensis</name>
    <dbReference type="NCBI Taxonomy" id="1178537"/>
    <lineage>
        <taxon>Bacteria</taxon>
        <taxon>Bacillati</taxon>
        <taxon>Bacillota</taxon>
        <taxon>Bacilli</taxon>
        <taxon>Bacillales</taxon>
        <taxon>Bacillaceae</taxon>
        <taxon>Bacillus</taxon>
    </lineage>
</organism>
<feature type="transmembrane region" description="Helical" evidence="9">
    <location>
        <begin position="20"/>
        <end position="42"/>
    </location>
</feature>
<keyword evidence="8 9" id="KW-0472">Membrane</keyword>